<accession>A0AA96WAT0</accession>
<dbReference type="EMBL" id="CP053586">
    <property type="protein sequence ID" value="WNZ21460.1"/>
    <property type="molecule type" value="Genomic_DNA"/>
</dbReference>
<sequence>MTGCTEIQLPTKLIPARQLKEIMMDWHVNQTSQPGAYEISGKTNLPDRTQLTVAALRYLYPIAATARRFNTDPTYTILDYQSVTVEQGTWQTQLNLWQVASDRTFKENWQLDQQGLAIRFNPSEDVVFLVTLAPIDQLPALQQQLAKQGQQLAKSTVRSSTEGEQYAQFQKTLAVALPTGSTLASSAQVDTENFGWGRRYLIPQEPQNPTQLERPKTRQTDAPARSEEFLR</sequence>
<evidence type="ECO:0000313" key="2">
    <source>
        <dbReference type="EMBL" id="WNZ21460.1"/>
    </source>
</evidence>
<feature type="region of interest" description="Disordered" evidence="1">
    <location>
        <begin position="203"/>
        <end position="231"/>
    </location>
</feature>
<dbReference type="AlphaFoldDB" id="A0AA96WAT0"/>
<feature type="compositionally biased region" description="Basic and acidic residues" evidence="1">
    <location>
        <begin position="213"/>
        <end position="231"/>
    </location>
</feature>
<evidence type="ECO:0000256" key="1">
    <source>
        <dbReference type="SAM" id="MobiDB-lite"/>
    </source>
</evidence>
<protein>
    <submittedName>
        <fullName evidence="2">Uncharacterized protein</fullName>
    </submittedName>
</protein>
<name>A0AA96WAT0_9CYAN</name>
<organism evidence="2">
    <name type="scientific">Leptolyngbya sp. NK1-12</name>
    <dbReference type="NCBI Taxonomy" id="2547451"/>
    <lineage>
        <taxon>Bacteria</taxon>
        <taxon>Bacillati</taxon>
        <taxon>Cyanobacteriota</taxon>
        <taxon>Cyanophyceae</taxon>
        <taxon>Leptolyngbyales</taxon>
        <taxon>Leptolyngbyaceae</taxon>
        <taxon>Leptolyngbya group</taxon>
        <taxon>Leptolyngbya</taxon>
    </lineage>
</organism>
<dbReference type="RefSeq" id="WP_316432699.1">
    <property type="nucleotide sequence ID" value="NZ_CP053586.1"/>
</dbReference>
<proteinExistence type="predicted"/>
<gene>
    <name evidence="2" type="ORF">HJG54_00330</name>
</gene>
<reference evidence="2" key="1">
    <citation type="submission" date="2020-05" db="EMBL/GenBank/DDBJ databases">
        <authorList>
            <person name="Zhu T."/>
            <person name="Keshari N."/>
            <person name="Lu X."/>
        </authorList>
    </citation>
    <scope>NUCLEOTIDE SEQUENCE</scope>
    <source>
        <strain evidence="2">NK1-12</strain>
    </source>
</reference>